<dbReference type="GO" id="GO:0005737">
    <property type="term" value="C:cytoplasm"/>
    <property type="evidence" value="ECO:0007669"/>
    <property type="project" value="TreeGrafter"/>
</dbReference>
<evidence type="ECO:0000256" key="3">
    <source>
        <dbReference type="ARBA" id="ARBA00022723"/>
    </source>
</evidence>
<dbReference type="InParanoid" id="K1R8K7"/>
<reference evidence="8" key="1">
    <citation type="journal article" date="2012" name="Nature">
        <title>The oyster genome reveals stress adaptation and complexity of shell formation.</title>
        <authorList>
            <person name="Zhang G."/>
            <person name="Fang X."/>
            <person name="Guo X."/>
            <person name="Li L."/>
            <person name="Luo R."/>
            <person name="Xu F."/>
            <person name="Yang P."/>
            <person name="Zhang L."/>
            <person name="Wang X."/>
            <person name="Qi H."/>
            <person name="Xiong Z."/>
            <person name="Que H."/>
            <person name="Xie Y."/>
            <person name="Holland P.W."/>
            <person name="Paps J."/>
            <person name="Zhu Y."/>
            <person name="Wu F."/>
            <person name="Chen Y."/>
            <person name="Wang J."/>
            <person name="Peng C."/>
            <person name="Meng J."/>
            <person name="Yang L."/>
            <person name="Liu J."/>
            <person name="Wen B."/>
            <person name="Zhang N."/>
            <person name="Huang Z."/>
            <person name="Zhu Q."/>
            <person name="Feng Y."/>
            <person name="Mount A."/>
            <person name="Hedgecock D."/>
            <person name="Xu Z."/>
            <person name="Liu Y."/>
            <person name="Domazet-Loso T."/>
            <person name="Du Y."/>
            <person name="Sun X."/>
            <person name="Zhang S."/>
            <person name="Liu B."/>
            <person name="Cheng P."/>
            <person name="Jiang X."/>
            <person name="Li J."/>
            <person name="Fan D."/>
            <person name="Wang W."/>
            <person name="Fu W."/>
            <person name="Wang T."/>
            <person name="Wang B."/>
            <person name="Zhang J."/>
            <person name="Peng Z."/>
            <person name="Li Y."/>
            <person name="Li N."/>
            <person name="Wang J."/>
            <person name="Chen M."/>
            <person name="He Y."/>
            <person name="Tan F."/>
            <person name="Song X."/>
            <person name="Zheng Q."/>
            <person name="Huang R."/>
            <person name="Yang H."/>
            <person name="Du X."/>
            <person name="Chen L."/>
            <person name="Yang M."/>
            <person name="Gaffney P.M."/>
            <person name="Wang S."/>
            <person name="Luo L."/>
            <person name="She Z."/>
            <person name="Ming Y."/>
            <person name="Huang W."/>
            <person name="Zhang S."/>
            <person name="Huang B."/>
            <person name="Zhang Y."/>
            <person name="Qu T."/>
            <person name="Ni P."/>
            <person name="Miao G."/>
            <person name="Wang J."/>
            <person name="Wang Q."/>
            <person name="Steinberg C.E."/>
            <person name="Wang H."/>
            <person name="Li N."/>
            <person name="Qian L."/>
            <person name="Zhang G."/>
            <person name="Li Y."/>
            <person name="Yang H."/>
            <person name="Liu X."/>
            <person name="Wang J."/>
            <person name="Yin Y."/>
            <person name="Wang J."/>
        </authorList>
    </citation>
    <scope>NUCLEOTIDE SEQUENCE [LARGE SCALE GENOMIC DNA]</scope>
    <source>
        <strain evidence="8">05x7-T-G4-1.051#20</strain>
    </source>
</reference>
<name>K1R8K7_MAGGI</name>
<comment type="cofactor">
    <cofactor evidence="1">
        <name>Mg(2+)</name>
        <dbReference type="ChEBI" id="CHEBI:18420"/>
    </cofactor>
</comment>
<keyword evidence="2" id="KW-0540">Nuclease</keyword>
<dbReference type="GO" id="GO:0008296">
    <property type="term" value="F:3'-5'-DNA exonuclease activity"/>
    <property type="evidence" value="ECO:0007669"/>
    <property type="project" value="TreeGrafter"/>
</dbReference>
<dbReference type="InterPro" id="IPR036397">
    <property type="entry name" value="RNaseH_sf"/>
</dbReference>
<dbReference type="Gene3D" id="3.30.420.10">
    <property type="entry name" value="Ribonuclease H-like superfamily/Ribonuclease H"/>
    <property type="match status" value="1"/>
</dbReference>
<organism evidence="8">
    <name type="scientific">Magallana gigas</name>
    <name type="common">Pacific oyster</name>
    <name type="synonym">Crassostrea gigas</name>
    <dbReference type="NCBI Taxonomy" id="29159"/>
    <lineage>
        <taxon>Eukaryota</taxon>
        <taxon>Metazoa</taxon>
        <taxon>Spiralia</taxon>
        <taxon>Lophotrochozoa</taxon>
        <taxon>Mollusca</taxon>
        <taxon>Bivalvia</taxon>
        <taxon>Autobranchia</taxon>
        <taxon>Pteriomorphia</taxon>
        <taxon>Ostreida</taxon>
        <taxon>Ostreoidea</taxon>
        <taxon>Ostreidae</taxon>
        <taxon>Magallana</taxon>
    </lineage>
</organism>
<dbReference type="CDD" id="cd06127">
    <property type="entry name" value="DEDDh"/>
    <property type="match status" value="1"/>
</dbReference>
<dbReference type="InterPro" id="IPR057617">
    <property type="entry name" value="PML_C"/>
</dbReference>
<dbReference type="GO" id="GO:0003676">
    <property type="term" value="F:nucleic acid binding"/>
    <property type="evidence" value="ECO:0007669"/>
    <property type="project" value="InterPro"/>
</dbReference>
<protein>
    <submittedName>
        <fullName evidence="8">Three prime repair exonuclease 1</fullName>
    </submittedName>
</protein>
<accession>K1R8K7</accession>
<dbReference type="SUPFAM" id="SSF53098">
    <property type="entry name" value="Ribonuclease H-like"/>
    <property type="match status" value="1"/>
</dbReference>
<dbReference type="Pfam" id="PF25244">
    <property type="entry name" value="PML_C"/>
    <property type="match status" value="1"/>
</dbReference>
<evidence type="ECO:0000256" key="7">
    <source>
        <dbReference type="ARBA" id="ARBA00025769"/>
    </source>
</evidence>
<dbReference type="HOGENOM" id="CLU_298311_0_0_1"/>
<comment type="similarity">
    <text evidence="7">Belongs to the exonuclease superfamily. TREX family.</text>
</comment>
<dbReference type="PANTHER" id="PTHR13058:SF22">
    <property type="entry name" value="EXODEOXYRIBONUCLEASE III"/>
    <property type="match status" value="1"/>
</dbReference>
<evidence type="ECO:0000256" key="1">
    <source>
        <dbReference type="ARBA" id="ARBA00001946"/>
    </source>
</evidence>
<evidence type="ECO:0000256" key="4">
    <source>
        <dbReference type="ARBA" id="ARBA00022801"/>
    </source>
</evidence>
<dbReference type="AlphaFoldDB" id="K1R8K7"/>
<keyword evidence="4" id="KW-0378">Hydrolase</keyword>
<dbReference type="InterPro" id="IPR013520">
    <property type="entry name" value="Ribonucl_H"/>
</dbReference>
<dbReference type="Pfam" id="PF00929">
    <property type="entry name" value="RNase_T"/>
    <property type="match status" value="1"/>
</dbReference>
<evidence type="ECO:0000256" key="5">
    <source>
        <dbReference type="ARBA" id="ARBA00022839"/>
    </source>
</evidence>
<dbReference type="PANTHER" id="PTHR13058">
    <property type="entry name" value="THREE PRIME REPAIR EXONUCLEASE 1, 2"/>
    <property type="match status" value="1"/>
</dbReference>
<keyword evidence="5 8" id="KW-0269">Exonuclease</keyword>
<dbReference type="InterPro" id="IPR040393">
    <property type="entry name" value="TREX1/2"/>
</dbReference>
<dbReference type="SMART" id="SM00479">
    <property type="entry name" value="EXOIII"/>
    <property type="match status" value="1"/>
</dbReference>
<keyword evidence="6" id="KW-0460">Magnesium</keyword>
<evidence type="ECO:0000256" key="6">
    <source>
        <dbReference type="ARBA" id="ARBA00022842"/>
    </source>
</evidence>
<dbReference type="InterPro" id="IPR012337">
    <property type="entry name" value="RNaseH-like_sf"/>
</dbReference>
<proteinExistence type="inferred from homology"/>
<dbReference type="EMBL" id="JH817780">
    <property type="protein sequence ID" value="EKC30331.1"/>
    <property type="molecule type" value="Genomic_DNA"/>
</dbReference>
<dbReference type="GO" id="GO:0006308">
    <property type="term" value="P:DNA catabolic process"/>
    <property type="evidence" value="ECO:0007669"/>
    <property type="project" value="TreeGrafter"/>
</dbReference>
<evidence type="ECO:0000313" key="8">
    <source>
        <dbReference type="EMBL" id="EKC30331.1"/>
    </source>
</evidence>
<keyword evidence="3" id="KW-0479">Metal-binding</keyword>
<dbReference type="GO" id="GO:0046872">
    <property type="term" value="F:metal ion binding"/>
    <property type="evidence" value="ECO:0007669"/>
    <property type="project" value="UniProtKB-KW"/>
</dbReference>
<sequence>MESSTGLKGVKELIDEGTPVEYIEGDGDNTLITRLRSELNLEMKKRFDKNHVGNKQGLEENLRGLIPHQFGDHQYCKPRICGVLRKQGEIYQHRSLPYKSALKDTDLRQQLEAVFEPIIANAEQYIDLGSSQQCEHANREVTLRAPKSFHYGNSESIDFKVHATAAFINEGRRYISMAHEESGVSPGKFTEEHARKRMKRRKEVQEKIQLPSTKLRRLVLKQERAVTQGAQEVLEGDSYQSGTGHNKHPDIEKLQNPVVPGCFKPVTLPSAEEPTLVMFDLETTDLLRGRQMPHIVQIAAVELKSESTFNTYVRPKMPQTENARLVTGIVANSSGVSVSGKSEKSDNIYSAADKFIRYLTKFKNVCLIAHNGRHFDFPVLVSTFKNIQKDTQISSVVTGCVDSLAMFKKCFKNQDSYKQESLYRSLFNEKYCAHNAVDDVKALGKLVQRALLSQIDTLSFTFPLKAVIQQLIYNGEKARNYNSLATLVQNAVLSKCMAGKIAGSGLTLGHLKAIKNRDDTTPEIFQPEFSFCPGDGMVTFFGNPPPPLLSPNCIPAPGPVRCAIQLNSGVRIQSTMNLLVAGLLLVAFCCSPIATIDTSHITDSLSLANDLGGFIESQDFSKTASKLISSVSPYLGVIGSVLSFAFSFLPSGPSAELLAIQKLYKDVTLRFDKIDHQFSAVTREIKWGSIEAHFGDYESTIHTISHTYQQLVASRSKTEFNSRKYLFTQAFRSYHKAGEKIYDGIVGQSNLFNGPIFDEAVDHVKWDRKKAQEFMLGVTKLLISAAGIEVAYYHLTNHHDSAKFIQHDWQVKLETIKSKMNAIDHKITTQYGHQLSTDVDIDIANHNSLSNCDLAHEVYTTIAKKYYWRSWIVTVTDHSTDNHKFMAHACSGTINQKHSKNVVVSSVDPHKAHLTTTQQHVINSVHTSHTYHIMHGGKRDLQKRLTGHRRNDADVAYNSFPAAARTTCSSVYSSIGVVDKNLHMCSSFAHNRLFTRYDGHYYHVFASG</sequence>
<gene>
    <name evidence="8" type="ORF">CGI_10006453</name>
</gene>
<evidence type="ECO:0000256" key="2">
    <source>
        <dbReference type="ARBA" id="ARBA00022722"/>
    </source>
</evidence>